<dbReference type="STRING" id="1993.SAMN04489713_10698"/>
<evidence type="ECO:0000313" key="2">
    <source>
        <dbReference type="Proteomes" id="UP000183413"/>
    </source>
</evidence>
<accession>A0A1I5H9N4</accession>
<keyword evidence="2" id="KW-1185">Reference proteome</keyword>
<dbReference type="AlphaFoldDB" id="A0A1I5H9N4"/>
<dbReference type="Proteomes" id="UP000183413">
    <property type="component" value="Unassembled WGS sequence"/>
</dbReference>
<organism evidence="1 2">
    <name type="scientific">Actinomadura madurae</name>
    <dbReference type="NCBI Taxonomy" id="1993"/>
    <lineage>
        <taxon>Bacteria</taxon>
        <taxon>Bacillati</taxon>
        <taxon>Actinomycetota</taxon>
        <taxon>Actinomycetes</taxon>
        <taxon>Streptosporangiales</taxon>
        <taxon>Thermomonosporaceae</taxon>
        <taxon>Actinomadura</taxon>
    </lineage>
</organism>
<proteinExistence type="predicted"/>
<name>A0A1I5H9N4_9ACTN</name>
<evidence type="ECO:0000313" key="1">
    <source>
        <dbReference type="EMBL" id="SFO45028.1"/>
    </source>
</evidence>
<sequence length="76" mass="8077">MALRDKPPHAAIVEHADLTRTITVDVLWSGPRAPERLPDLTGIAAAHVAANAEGGRAQRGVLIGRYSRADLIETAV</sequence>
<protein>
    <submittedName>
        <fullName evidence="1">Uncharacterized protein</fullName>
    </submittedName>
</protein>
<gene>
    <name evidence="1" type="ORF">SAMN04489713_10698</name>
</gene>
<dbReference type="RefSeq" id="WP_075021698.1">
    <property type="nucleotide sequence ID" value="NZ_FOVH01000006.1"/>
</dbReference>
<dbReference type="InParanoid" id="A0A1I5H9N4"/>
<dbReference type="EMBL" id="FOVH01000006">
    <property type="protein sequence ID" value="SFO45028.1"/>
    <property type="molecule type" value="Genomic_DNA"/>
</dbReference>
<reference evidence="1 2" key="1">
    <citation type="submission" date="2016-10" db="EMBL/GenBank/DDBJ databases">
        <authorList>
            <person name="de Groot N.N."/>
        </authorList>
    </citation>
    <scope>NUCLEOTIDE SEQUENCE [LARGE SCALE GENOMIC DNA]</scope>
    <source>
        <strain evidence="1 2">DSM 43067</strain>
    </source>
</reference>